<feature type="compositionally biased region" description="Polar residues" evidence="6">
    <location>
        <begin position="339"/>
        <end position="355"/>
    </location>
</feature>
<dbReference type="GO" id="GO:0016020">
    <property type="term" value="C:membrane"/>
    <property type="evidence" value="ECO:0007669"/>
    <property type="project" value="UniProtKB-SubCell"/>
</dbReference>
<dbReference type="InterPro" id="IPR052337">
    <property type="entry name" value="SAT4-like"/>
</dbReference>
<dbReference type="EMBL" id="KI912115">
    <property type="protein sequence ID" value="ETS78084.1"/>
    <property type="molecule type" value="Genomic_DNA"/>
</dbReference>
<dbReference type="PANTHER" id="PTHR33048:SF47">
    <property type="entry name" value="INTEGRAL MEMBRANE PROTEIN-RELATED"/>
    <property type="match status" value="1"/>
</dbReference>
<feature type="transmembrane region" description="Helical" evidence="7">
    <location>
        <begin position="61"/>
        <end position="78"/>
    </location>
</feature>
<feature type="transmembrane region" description="Helical" evidence="7">
    <location>
        <begin position="131"/>
        <end position="155"/>
    </location>
</feature>
<keyword evidence="4 7" id="KW-0472">Membrane</keyword>
<sequence length="382" mass="42625">MVDFSPEELEYILNQPAQESPDGVYQFDNPPNSNAKGVIPASICIAIGTLAALLRLYAKIAYLGIFINFILLSENPGLWVHTWDIRIKDLEPYIKLTYALVTCYSCCMILMKAAVLLEWNHIFVPTGGRNWFFWTSYTVMFMNAGLYIAGIVATWKTCTPMEKEYRPWVDGTCIDRKKMDETIIVFNLVFDILILLLPQKVIWGLQTRNKNKVGIALVFSVGLIACACAAGRVHATFTLNYDDDATYYSPIAELWAIAEGTCVLLIFCIPNAPRVFKTDDHLITKIAHSVRSWSRLPWASRSGSQSSLPRSVRKPSQEGSQGDGQGAADSIPLTDYDGSHTNVNGHFNPAEQTTFGALPSHPESHTAANPYHPWDQNAPRQT</sequence>
<evidence type="ECO:0000256" key="3">
    <source>
        <dbReference type="ARBA" id="ARBA00022989"/>
    </source>
</evidence>
<evidence type="ECO:0000256" key="6">
    <source>
        <dbReference type="SAM" id="MobiDB-lite"/>
    </source>
</evidence>
<feature type="compositionally biased region" description="Low complexity" evidence="6">
    <location>
        <begin position="300"/>
        <end position="310"/>
    </location>
</feature>
<feature type="transmembrane region" description="Helical" evidence="7">
    <location>
        <begin position="247"/>
        <end position="269"/>
    </location>
</feature>
<keyword evidence="10" id="KW-1185">Reference proteome</keyword>
<evidence type="ECO:0000256" key="1">
    <source>
        <dbReference type="ARBA" id="ARBA00004141"/>
    </source>
</evidence>
<dbReference type="HOGENOM" id="CLU_028200_12_4_1"/>
<evidence type="ECO:0000313" key="10">
    <source>
        <dbReference type="Proteomes" id="UP000030651"/>
    </source>
</evidence>
<dbReference type="InterPro" id="IPR049326">
    <property type="entry name" value="Rhodopsin_dom_fungi"/>
</dbReference>
<keyword evidence="2 7" id="KW-0812">Transmembrane</keyword>
<protein>
    <recommendedName>
        <fullName evidence="8">Rhodopsin domain-containing protein</fullName>
    </recommendedName>
</protein>
<keyword evidence="3 7" id="KW-1133">Transmembrane helix</keyword>
<dbReference type="KEGG" id="pfy:PFICI_10146"/>
<organism evidence="9 10">
    <name type="scientific">Pestalotiopsis fici (strain W106-1 / CGMCC3.15140)</name>
    <dbReference type="NCBI Taxonomy" id="1229662"/>
    <lineage>
        <taxon>Eukaryota</taxon>
        <taxon>Fungi</taxon>
        <taxon>Dikarya</taxon>
        <taxon>Ascomycota</taxon>
        <taxon>Pezizomycotina</taxon>
        <taxon>Sordariomycetes</taxon>
        <taxon>Xylariomycetidae</taxon>
        <taxon>Amphisphaeriales</taxon>
        <taxon>Sporocadaceae</taxon>
        <taxon>Pestalotiopsis</taxon>
    </lineage>
</organism>
<comment type="similarity">
    <text evidence="5">Belongs to the SAT4 family.</text>
</comment>
<gene>
    <name evidence="9" type="ORF">PFICI_10146</name>
</gene>
<name>W3WW99_PESFW</name>
<dbReference type="Proteomes" id="UP000030651">
    <property type="component" value="Unassembled WGS sequence"/>
</dbReference>
<evidence type="ECO:0000256" key="5">
    <source>
        <dbReference type="ARBA" id="ARBA00038359"/>
    </source>
</evidence>
<dbReference type="InParanoid" id="W3WW99"/>
<evidence type="ECO:0000259" key="8">
    <source>
        <dbReference type="Pfam" id="PF20684"/>
    </source>
</evidence>
<feature type="transmembrane region" description="Helical" evidence="7">
    <location>
        <begin position="98"/>
        <end position="119"/>
    </location>
</feature>
<dbReference type="OrthoDB" id="444631at2759"/>
<evidence type="ECO:0000313" key="9">
    <source>
        <dbReference type="EMBL" id="ETS78084.1"/>
    </source>
</evidence>
<feature type="transmembrane region" description="Helical" evidence="7">
    <location>
        <begin position="215"/>
        <end position="235"/>
    </location>
</feature>
<proteinExistence type="inferred from homology"/>
<evidence type="ECO:0000256" key="7">
    <source>
        <dbReference type="SAM" id="Phobius"/>
    </source>
</evidence>
<reference evidence="10" key="1">
    <citation type="journal article" date="2015" name="BMC Genomics">
        <title>Genomic and transcriptomic analysis of the endophytic fungus Pestalotiopsis fici reveals its lifestyle and high potential for synthesis of natural products.</title>
        <authorList>
            <person name="Wang X."/>
            <person name="Zhang X."/>
            <person name="Liu L."/>
            <person name="Xiang M."/>
            <person name="Wang W."/>
            <person name="Sun X."/>
            <person name="Che Y."/>
            <person name="Guo L."/>
            <person name="Liu G."/>
            <person name="Guo L."/>
            <person name="Wang C."/>
            <person name="Yin W.B."/>
            <person name="Stadler M."/>
            <person name="Zhang X."/>
            <person name="Liu X."/>
        </authorList>
    </citation>
    <scope>NUCLEOTIDE SEQUENCE [LARGE SCALE GENOMIC DNA]</scope>
    <source>
        <strain evidence="10">W106-1 / CGMCC3.15140</strain>
    </source>
</reference>
<feature type="region of interest" description="Disordered" evidence="6">
    <location>
        <begin position="299"/>
        <end position="382"/>
    </location>
</feature>
<dbReference type="GeneID" id="19275159"/>
<dbReference type="RefSeq" id="XP_007836918.1">
    <property type="nucleotide sequence ID" value="XM_007838727.1"/>
</dbReference>
<evidence type="ECO:0000256" key="4">
    <source>
        <dbReference type="ARBA" id="ARBA00023136"/>
    </source>
</evidence>
<feature type="transmembrane region" description="Helical" evidence="7">
    <location>
        <begin position="37"/>
        <end position="54"/>
    </location>
</feature>
<evidence type="ECO:0000256" key="2">
    <source>
        <dbReference type="ARBA" id="ARBA00022692"/>
    </source>
</evidence>
<dbReference type="AlphaFoldDB" id="W3WW99"/>
<dbReference type="Pfam" id="PF20684">
    <property type="entry name" value="Fung_rhodopsin"/>
    <property type="match status" value="1"/>
</dbReference>
<comment type="subcellular location">
    <subcellularLocation>
        <location evidence="1">Membrane</location>
        <topology evidence="1">Multi-pass membrane protein</topology>
    </subcellularLocation>
</comment>
<feature type="domain" description="Rhodopsin" evidence="8">
    <location>
        <begin position="62"/>
        <end position="276"/>
    </location>
</feature>
<accession>W3WW99</accession>
<dbReference type="PANTHER" id="PTHR33048">
    <property type="entry name" value="PTH11-LIKE INTEGRAL MEMBRANE PROTEIN (AFU_ORTHOLOGUE AFUA_5G11245)"/>
    <property type="match status" value="1"/>
</dbReference>
<feature type="transmembrane region" description="Helical" evidence="7">
    <location>
        <begin position="184"/>
        <end position="203"/>
    </location>
</feature>
<dbReference type="OMA" id="PASICIA"/>